<comment type="caution">
    <text evidence="1">The sequence shown here is derived from an EMBL/GenBank/DDBJ whole genome shotgun (WGS) entry which is preliminary data.</text>
</comment>
<organism evidence="1 2">
    <name type="scientific">Methylomonas lenta</name>
    <dbReference type="NCBI Taxonomy" id="980561"/>
    <lineage>
        <taxon>Bacteria</taxon>
        <taxon>Pseudomonadati</taxon>
        <taxon>Pseudomonadota</taxon>
        <taxon>Gammaproteobacteria</taxon>
        <taxon>Methylococcales</taxon>
        <taxon>Methylococcaceae</taxon>
        <taxon>Methylomonas</taxon>
    </lineage>
</organism>
<dbReference type="Gene3D" id="1.10.132.100">
    <property type="match status" value="1"/>
</dbReference>
<dbReference type="NCBIfam" id="NF007247">
    <property type="entry name" value="PRK09693.1"/>
    <property type="match status" value="1"/>
</dbReference>
<evidence type="ECO:0000313" key="1">
    <source>
        <dbReference type="EMBL" id="OAI20659.1"/>
    </source>
</evidence>
<dbReference type="STRING" id="980561.A1359_02805"/>
<sequence length="501" mass="55369">MNLLTDAWIPVQQQGSYQKIGLQQLLCGEASGELCLPRDDMELAGLQLLCAITQVLFTPKDKKELGRFVQQPLTPENYAEACKSKMDWFDLDHPQTPFMQIRGVDAKEPTPMDKLLAGVADGTNKTFVNPPGLGEALCGGCAAIALFNVANNAPSMGGGFKGSLRGSTPITVLIKGNDLRQTLWLNVLTEETAESVMPWYQATNNQRPNYLDTVKAGDKFPASAIGLARGLLWQPAHFELLPAQKTGICSCCGCDEPVYRGFKKAKFNYTVEGVWPHPLSSRTFTVKKGEKEERFPSFTTTAPTWTHLSKLVVDQLDDKQGQQAAPVLQQARTFMTANKIQLIIGGYRNNQATVLERRHEFFSLAQGWAEHGLVIHKIIEGGLAYKTALRKSLFTFVSGALVNPGSKSSRDKISEICGCIEAVYYQQTEHLLHQVFAEVKFAAPDSTLQALNRKLKTVVIDLFEQATTPYRQEPKMLKALALARRSLHKSLKELEPEGAKA</sequence>
<dbReference type="NCBIfam" id="TIGR02547">
    <property type="entry name" value="casA_cse1"/>
    <property type="match status" value="1"/>
</dbReference>
<reference evidence="1 2" key="1">
    <citation type="submission" date="2016-03" db="EMBL/GenBank/DDBJ databases">
        <authorList>
            <person name="Ploux O."/>
        </authorList>
    </citation>
    <scope>NUCLEOTIDE SEQUENCE [LARGE SCALE GENOMIC DNA]</scope>
    <source>
        <strain evidence="1 2">R-45370</strain>
    </source>
</reference>
<dbReference type="Pfam" id="PF09481">
    <property type="entry name" value="CRISPR_Cse1"/>
    <property type="match status" value="1"/>
</dbReference>
<accession>A0A177NTU4</accession>
<dbReference type="EMBL" id="LUUI01000033">
    <property type="protein sequence ID" value="OAI20659.1"/>
    <property type="molecule type" value="Genomic_DNA"/>
</dbReference>
<dbReference type="RefSeq" id="WP_066977480.1">
    <property type="nucleotide sequence ID" value="NZ_LUUI01000033.1"/>
</dbReference>
<dbReference type="AlphaFoldDB" id="A0A177NTU4"/>
<dbReference type="InterPro" id="IPR013381">
    <property type="entry name" value="CRISPR-assoc_prot_Cse1"/>
</dbReference>
<dbReference type="OrthoDB" id="5392377at2"/>
<protein>
    <submittedName>
        <fullName evidence="1">Type I-E CRISPR-associated protein Cse1/CasA</fullName>
    </submittedName>
</protein>
<name>A0A177NTU4_9GAMM</name>
<keyword evidence="2" id="KW-1185">Reference proteome</keyword>
<evidence type="ECO:0000313" key="2">
    <source>
        <dbReference type="Proteomes" id="UP000078476"/>
    </source>
</evidence>
<proteinExistence type="predicted"/>
<gene>
    <name evidence="1" type="ORF">A1359_02805</name>
</gene>
<dbReference type="Proteomes" id="UP000078476">
    <property type="component" value="Unassembled WGS sequence"/>
</dbReference>